<keyword evidence="10" id="KW-0723">Serine/threonine-protein kinase</keyword>
<feature type="transmembrane region" description="Helical" evidence="8">
    <location>
        <begin position="148"/>
        <end position="169"/>
    </location>
</feature>
<evidence type="ECO:0000313" key="10">
    <source>
        <dbReference type="EMBL" id="MDP2539328.1"/>
    </source>
</evidence>
<keyword evidence="2" id="KW-0813">Transport</keyword>
<dbReference type="Proteomes" id="UP001240777">
    <property type="component" value="Unassembled WGS sequence"/>
</dbReference>
<reference evidence="10 12" key="1">
    <citation type="submission" date="2023-07" db="EMBL/GenBank/DDBJ databases">
        <title>Unpublished Manusciprt.</title>
        <authorList>
            <person name="Aydin F."/>
            <person name="Tarhane S."/>
            <person name="Saticioglu I.B."/>
            <person name="Karakaya E."/>
            <person name="Abay S."/>
            <person name="Guran O."/>
            <person name="Bozkurt E."/>
            <person name="Uzum N."/>
            <person name="Olgun K."/>
            <person name="Jablonski D."/>
        </authorList>
    </citation>
    <scope>NUCLEOTIDE SEQUENCE</scope>
    <source>
        <strain evidence="12">faydin-H75</strain>
        <strain evidence="10">Faydin-H76</strain>
    </source>
</reference>
<feature type="transmembrane region" description="Helical" evidence="8">
    <location>
        <begin position="289"/>
        <end position="312"/>
    </location>
</feature>
<feature type="transmembrane region" description="Helical" evidence="8">
    <location>
        <begin position="76"/>
        <end position="104"/>
    </location>
</feature>
<evidence type="ECO:0000256" key="6">
    <source>
        <dbReference type="ARBA" id="ARBA00022989"/>
    </source>
</evidence>
<reference evidence="9" key="2">
    <citation type="submission" date="2023-07" db="EMBL/GenBank/DDBJ databases">
        <authorList>
            <person name="Aydin F."/>
            <person name="Tarhane S."/>
            <person name="Saticioglu I.B."/>
            <person name="Karakaya E."/>
            <person name="Abay S."/>
            <person name="Guran O."/>
            <person name="Bozkurt E."/>
            <person name="Uzum N."/>
            <person name="Olgun K."/>
            <person name="Jablonski D."/>
        </authorList>
    </citation>
    <scope>NUCLEOTIDE SEQUENCE</scope>
    <source>
        <strain evidence="9">Faydin-H75</strain>
    </source>
</reference>
<evidence type="ECO:0000313" key="9">
    <source>
        <dbReference type="EMBL" id="MDO7253408.1"/>
    </source>
</evidence>
<keyword evidence="4" id="KW-0997">Cell inner membrane</keyword>
<dbReference type="GO" id="GO:0004674">
    <property type="term" value="F:protein serine/threonine kinase activity"/>
    <property type="evidence" value="ECO:0007669"/>
    <property type="project" value="UniProtKB-KW"/>
</dbReference>
<feature type="transmembrane region" description="Helical" evidence="8">
    <location>
        <begin position="363"/>
        <end position="381"/>
    </location>
</feature>
<reference evidence="9 11" key="3">
    <citation type="journal article" date="2024" name="Syst. Appl. Microbiol.">
        <title>Helicobacter cappadocius sp. nov., from lizards: The first psychrotrophic Helicobacter species.</title>
        <authorList>
            <person name="Aydin F."/>
            <person name="Tarhane S."/>
            <person name="Karakaya E."/>
            <person name="Abay S."/>
            <person name="Kayman T."/>
            <person name="Guran O."/>
            <person name="Bozkurt E."/>
            <person name="Uzum N."/>
            <person name="Avci A."/>
            <person name="Olgun K."/>
            <person name="Jablonski D."/>
            <person name="Guran C."/>
            <person name="Burcin Saticioglu I."/>
        </authorList>
    </citation>
    <scope>NUCLEOTIDE SEQUENCE [LARGE SCALE GENOMIC DNA]</scope>
    <source>
        <strain evidence="9">Faydin-H75</strain>
        <strain evidence="11">faydin-H76</strain>
    </source>
</reference>
<keyword evidence="7 8" id="KW-0472">Membrane</keyword>
<dbReference type="InterPro" id="IPR018227">
    <property type="entry name" value="Amino_acid_transport_2"/>
</dbReference>
<feature type="transmembrane region" description="Helical" evidence="8">
    <location>
        <begin position="229"/>
        <end position="249"/>
    </location>
</feature>
<protein>
    <submittedName>
        <fullName evidence="10">Serine/threonine protein kinase</fullName>
    </submittedName>
</protein>
<dbReference type="GO" id="GO:0003333">
    <property type="term" value="P:amino acid transmembrane transport"/>
    <property type="evidence" value="ECO:0007669"/>
    <property type="project" value="InterPro"/>
</dbReference>
<sequence length="414" mass="46466">MMNKKDLLWMFSLYGTAIGAGVLFLPIKTGIGGLVPLIMMLVLAFPITFLAHRALCRFVLSSPASSDDITVVAQEYFGRFGGMIITLLYFCAIFPILLIYSVGISNTIDSFIVHQLGFASPNRLLLTFILVGILVLTVSFGQDVIVKVMSVLVFPFIIVLMLIALSLIPEWNLDLFHNIEFSWHKDIKNLWLMLPVMVFAFNHSPIISSLAVWTKKEYGDACDKKSTKIIATSNVLMIATVMFFVFSFMMCLNVDDFKLAQEENISILSLVANIADRFENPIFKVISPILVYVAPLVAFVAMGKSFFGHYLGAQEGFNQILFKLSLQKITPKISKKITILFTFIVSWLVAYANPQILNIIDNIVGPVLAIILFIMPLYAIYRFKALQKYKKPLQNLFILVFGLLTISAAVYTIF</sequence>
<keyword evidence="5 8" id="KW-0812">Transmembrane</keyword>
<dbReference type="Gene3D" id="1.20.1740.10">
    <property type="entry name" value="Amino acid/polyamine transporter I"/>
    <property type="match status" value="1"/>
</dbReference>
<evidence type="ECO:0000256" key="7">
    <source>
        <dbReference type="ARBA" id="ARBA00023136"/>
    </source>
</evidence>
<dbReference type="EMBL" id="JAUPEV010000008">
    <property type="protein sequence ID" value="MDO7253408.1"/>
    <property type="molecule type" value="Genomic_DNA"/>
</dbReference>
<organism evidence="10 11">
    <name type="scientific">Helicobacter cappadocius</name>
    <dbReference type="NCBI Taxonomy" id="3063998"/>
    <lineage>
        <taxon>Bacteria</taxon>
        <taxon>Pseudomonadati</taxon>
        <taxon>Campylobacterota</taxon>
        <taxon>Epsilonproteobacteria</taxon>
        <taxon>Campylobacterales</taxon>
        <taxon>Helicobacteraceae</taxon>
        <taxon>Helicobacter</taxon>
    </lineage>
</organism>
<keyword evidence="10" id="KW-0808">Transferase</keyword>
<keyword evidence="6 8" id="KW-1133">Transmembrane helix</keyword>
<evidence type="ECO:0000256" key="3">
    <source>
        <dbReference type="ARBA" id="ARBA00022475"/>
    </source>
</evidence>
<feature type="transmembrane region" description="Helical" evidence="8">
    <location>
        <begin position="333"/>
        <end position="351"/>
    </location>
</feature>
<dbReference type="EMBL" id="JAUYZK010000008">
    <property type="protein sequence ID" value="MDP2539328.1"/>
    <property type="molecule type" value="Genomic_DNA"/>
</dbReference>
<feature type="transmembrane region" description="Helical" evidence="8">
    <location>
        <begin position="7"/>
        <end position="27"/>
    </location>
</feature>
<evidence type="ECO:0000313" key="11">
    <source>
        <dbReference type="Proteomes" id="UP001177258"/>
    </source>
</evidence>
<comment type="subcellular location">
    <subcellularLocation>
        <location evidence="1">Cell inner membrane</location>
        <topology evidence="1">Multi-pass membrane protein</topology>
    </subcellularLocation>
</comment>
<proteinExistence type="predicted"/>
<feature type="transmembrane region" description="Helical" evidence="8">
    <location>
        <begin position="33"/>
        <end position="55"/>
    </location>
</feature>
<dbReference type="PANTHER" id="PTHR35334:SF2">
    <property type="entry name" value="SERINE TRANSPORTER SDAC"/>
    <property type="match status" value="1"/>
</dbReference>
<dbReference type="PANTHER" id="PTHR35334">
    <property type="entry name" value="SERINE TRANSPORTER"/>
    <property type="match status" value="1"/>
</dbReference>
<evidence type="ECO:0000256" key="4">
    <source>
        <dbReference type="ARBA" id="ARBA00022519"/>
    </source>
</evidence>
<accession>A0AA90PZC9</accession>
<feature type="transmembrane region" description="Helical" evidence="8">
    <location>
        <begin position="393"/>
        <end position="413"/>
    </location>
</feature>
<evidence type="ECO:0000256" key="1">
    <source>
        <dbReference type="ARBA" id="ARBA00004429"/>
    </source>
</evidence>
<evidence type="ECO:0000256" key="5">
    <source>
        <dbReference type="ARBA" id="ARBA00022692"/>
    </source>
</evidence>
<feature type="transmembrane region" description="Helical" evidence="8">
    <location>
        <begin position="189"/>
        <end position="213"/>
    </location>
</feature>
<comment type="caution">
    <text evidence="10">The sequence shown here is derived from an EMBL/GenBank/DDBJ whole genome shotgun (WGS) entry which is preliminary data.</text>
</comment>
<evidence type="ECO:0000313" key="12">
    <source>
        <dbReference type="Proteomes" id="UP001240777"/>
    </source>
</evidence>
<name>A0AA90PZC9_9HELI</name>
<gene>
    <name evidence="9" type="ORF">Q5I04_05740</name>
    <name evidence="10" type="ORF">Q5I06_06025</name>
</gene>
<keyword evidence="10" id="KW-0418">Kinase</keyword>
<evidence type="ECO:0000256" key="8">
    <source>
        <dbReference type="SAM" id="Phobius"/>
    </source>
</evidence>
<dbReference type="AlphaFoldDB" id="A0AA90PZC9"/>
<dbReference type="GO" id="GO:0005886">
    <property type="term" value="C:plasma membrane"/>
    <property type="evidence" value="ECO:0007669"/>
    <property type="project" value="UniProtKB-SubCell"/>
</dbReference>
<evidence type="ECO:0000256" key="2">
    <source>
        <dbReference type="ARBA" id="ARBA00022448"/>
    </source>
</evidence>
<feature type="transmembrane region" description="Helical" evidence="8">
    <location>
        <begin position="124"/>
        <end position="141"/>
    </location>
</feature>
<keyword evidence="12" id="KW-1185">Reference proteome</keyword>
<keyword evidence="3" id="KW-1003">Cell membrane</keyword>
<dbReference type="Proteomes" id="UP001177258">
    <property type="component" value="Unassembled WGS sequence"/>
</dbReference>